<gene>
    <name evidence="4" type="ORF">AB1Y20_013850</name>
</gene>
<dbReference type="GO" id="GO:0001681">
    <property type="term" value="F:sialate O-acetylesterase activity"/>
    <property type="evidence" value="ECO:0007669"/>
    <property type="project" value="InterPro"/>
</dbReference>
<accession>A0AB34IEE7</accession>
<organism evidence="4 5">
    <name type="scientific">Prymnesium parvum</name>
    <name type="common">Toxic golden alga</name>
    <dbReference type="NCBI Taxonomy" id="97485"/>
    <lineage>
        <taxon>Eukaryota</taxon>
        <taxon>Haptista</taxon>
        <taxon>Haptophyta</taxon>
        <taxon>Prymnesiophyceae</taxon>
        <taxon>Prymnesiales</taxon>
        <taxon>Prymnesiaceae</taxon>
        <taxon>Prymnesium</taxon>
    </lineage>
</organism>
<sequence>MATFAAVFSDHAVLQQAPSRAAVYGTVPRAFPPPRLVLRAPTAEVHLTSTLTPCAATSRRCGWLAYLPPTPSSAPPHNLSLPSRTLTDLVFGDVWLCAGQSNMALPLSHTFGGAAATAAAARGAYPSVRLLCATSAFPPAPSPPSSPSPPAAWATAAACARRGALAAFCAVCFHFAAALSAAPRRRAAVGLACAAADGTPLESWSPPAAAAEPREPRCAAPLGGGGARGEAYAARLAPLERMSIKGWLFYQGESNTRTNGVSGNEAAALGYGCGLPRLVRRWRRRWAAAENTTAADAPFGVVALHPQAAYPGGSRDFGGMRWSQTANRGVLPNEAMPNTFLAQALLAPAAPHFADASWACAAPSRRRLLPSRAVSISFQPLPSSASGPSTSSIPTSVLTAGPHTSPTTSRPPTPPYSFPPLHSLRLHTNPHHLATTTASLHSTTYDLHDPWNVDASCYAWGCCSHNGEQVVSLHSPAECARRTRPWGGSAACEPYCAALRRTPALMPGFAGLHPRLKRPVGERLAAAALRQVYGHTEGAFTGPTLAGCTRRRDRLVLRFNASLLRGERVRVLNYTRASSAGWSGLEGLAARHNASFCVQPMQRCPASAAQCHRTRRTWFCPRHMGPDYDVPALAAEGLADFTPITGFFNLAAMPVDDAFEPFWVPLHIRARGRDEVVVDLSPLQGDAPYAIRYAWSDRLLCDTDAARLNRKPCPAEQAPIQGSGGLPANPFLARFRGDRCECLPPQQCNG</sequence>
<evidence type="ECO:0000256" key="1">
    <source>
        <dbReference type="ARBA" id="ARBA00022801"/>
    </source>
</evidence>
<dbReference type="PANTHER" id="PTHR22901">
    <property type="entry name" value="SIALATE O-ACETYLESTERASE"/>
    <property type="match status" value="1"/>
</dbReference>
<dbReference type="InterPro" id="IPR005181">
    <property type="entry name" value="SASA"/>
</dbReference>
<keyword evidence="5" id="KW-1185">Reference proteome</keyword>
<feature type="region of interest" description="Disordered" evidence="2">
    <location>
        <begin position="380"/>
        <end position="422"/>
    </location>
</feature>
<evidence type="ECO:0000256" key="2">
    <source>
        <dbReference type="SAM" id="MobiDB-lite"/>
    </source>
</evidence>
<name>A0AB34IEE7_PRYPA</name>
<proteinExistence type="predicted"/>
<dbReference type="Pfam" id="PF03629">
    <property type="entry name" value="SASA"/>
    <property type="match status" value="1"/>
</dbReference>
<dbReference type="InterPro" id="IPR036514">
    <property type="entry name" value="SGNH_hydro_sf"/>
</dbReference>
<feature type="domain" description="Sialate O-acetylesterase" evidence="3">
    <location>
        <begin position="93"/>
        <end position="259"/>
    </location>
</feature>
<dbReference type="Gene3D" id="3.40.50.1110">
    <property type="entry name" value="SGNH hydrolase"/>
    <property type="match status" value="1"/>
</dbReference>
<dbReference type="Proteomes" id="UP001515480">
    <property type="component" value="Unassembled WGS sequence"/>
</dbReference>
<evidence type="ECO:0000313" key="4">
    <source>
        <dbReference type="EMBL" id="KAL1498529.1"/>
    </source>
</evidence>
<feature type="region of interest" description="Disordered" evidence="2">
    <location>
        <begin position="204"/>
        <end position="225"/>
    </location>
</feature>
<evidence type="ECO:0000313" key="5">
    <source>
        <dbReference type="Proteomes" id="UP001515480"/>
    </source>
</evidence>
<evidence type="ECO:0000259" key="3">
    <source>
        <dbReference type="Pfam" id="PF03629"/>
    </source>
</evidence>
<keyword evidence="1" id="KW-0378">Hydrolase</keyword>
<comment type="caution">
    <text evidence="4">The sequence shown here is derived from an EMBL/GenBank/DDBJ whole genome shotgun (WGS) entry which is preliminary data.</text>
</comment>
<dbReference type="PANTHER" id="PTHR22901:SF0">
    <property type="entry name" value="SIALATE O-ACETYLESTERASE"/>
    <property type="match status" value="1"/>
</dbReference>
<dbReference type="GO" id="GO:0005975">
    <property type="term" value="P:carbohydrate metabolic process"/>
    <property type="evidence" value="ECO:0007669"/>
    <property type="project" value="TreeGrafter"/>
</dbReference>
<feature type="compositionally biased region" description="Pro residues" evidence="2">
    <location>
        <begin position="409"/>
        <end position="418"/>
    </location>
</feature>
<dbReference type="EMBL" id="JBGBPQ010000027">
    <property type="protein sequence ID" value="KAL1498529.1"/>
    <property type="molecule type" value="Genomic_DNA"/>
</dbReference>
<reference evidence="4 5" key="1">
    <citation type="journal article" date="2024" name="Science">
        <title>Giant polyketide synthase enzymes in the biosynthesis of giant marine polyether toxins.</title>
        <authorList>
            <person name="Fallon T.R."/>
            <person name="Shende V.V."/>
            <person name="Wierzbicki I.H."/>
            <person name="Pendleton A.L."/>
            <person name="Watervoot N.F."/>
            <person name="Auber R.P."/>
            <person name="Gonzalez D.J."/>
            <person name="Wisecaver J.H."/>
            <person name="Moore B.S."/>
        </authorList>
    </citation>
    <scope>NUCLEOTIDE SEQUENCE [LARGE SCALE GENOMIC DNA]</scope>
    <source>
        <strain evidence="4 5">12B1</strain>
    </source>
</reference>
<dbReference type="AlphaFoldDB" id="A0AB34IEE7"/>
<dbReference type="SUPFAM" id="SSF52266">
    <property type="entry name" value="SGNH hydrolase"/>
    <property type="match status" value="1"/>
</dbReference>
<dbReference type="InterPro" id="IPR039329">
    <property type="entry name" value="SIAE"/>
</dbReference>
<protein>
    <recommendedName>
        <fullName evidence="3">Sialate O-acetylesterase domain-containing protein</fullName>
    </recommendedName>
</protein>
<feature type="compositionally biased region" description="Low complexity" evidence="2">
    <location>
        <begin position="380"/>
        <end position="408"/>
    </location>
</feature>